<dbReference type="STRING" id="1317124.DW2_11321"/>
<dbReference type="GO" id="GO:0070813">
    <property type="term" value="P:hydrogen sulfide metabolic process"/>
    <property type="evidence" value="ECO:0007669"/>
    <property type="project" value="TreeGrafter"/>
</dbReference>
<dbReference type="InterPro" id="IPR044528">
    <property type="entry name" value="POD-like_MBL-fold"/>
</dbReference>
<dbReference type="Proteomes" id="UP000028607">
    <property type="component" value="Unassembled WGS sequence"/>
</dbReference>
<dbReference type="PATRIC" id="fig|1317124.6.peg.2290"/>
<comment type="caution">
    <text evidence="3">The sequence shown here is derived from an EMBL/GenBank/DDBJ whole genome shotgun (WGS) entry which is preliminary data.</text>
</comment>
<feature type="domain" description="Metallo-beta-lactamase" evidence="2">
    <location>
        <begin position="34"/>
        <end position="223"/>
    </location>
</feature>
<reference evidence="3 4" key="2">
    <citation type="journal article" date="2015" name="Antonie Van Leeuwenhoek">
        <title>Thioclava indica sp. nov., isolated from surface seawater of the Indian Ocean.</title>
        <authorList>
            <person name="Liu Y."/>
            <person name="Lai Q."/>
            <person name="Du J."/>
            <person name="Xu H."/>
            <person name="Jiang L."/>
            <person name="Shao Z."/>
        </authorList>
    </citation>
    <scope>NUCLEOTIDE SEQUENCE [LARGE SCALE GENOMIC DNA]</scope>
    <source>
        <strain evidence="3 4">13D2W-2</strain>
    </source>
</reference>
<evidence type="ECO:0000259" key="2">
    <source>
        <dbReference type="SMART" id="SM00849"/>
    </source>
</evidence>
<evidence type="ECO:0000313" key="4">
    <source>
        <dbReference type="Proteomes" id="UP000028607"/>
    </source>
</evidence>
<dbReference type="Gene3D" id="3.60.15.10">
    <property type="entry name" value="Ribonuclease Z/Hydroxyacylglutathione hydrolase-like"/>
    <property type="match status" value="1"/>
</dbReference>
<name>A0A085TVP5_9RHOB</name>
<dbReference type="eggNOG" id="COG0491">
    <property type="taxonomic scope" value="Bacteria"/>
</dbReference>
<proteinExistence type="predicted"/>
<dbReference type="InterPro" id="IPR051682">
    <property type="entry name" value="Mito_Persulfide_Diox"/>
</dbReference>
<sequence>MTRPANTCEKKNMKQEAAMSAKPVVKGFWDKPTGSWQYVFHDPETMKGAVIDPVWDYDPMAAATSLGNARRILEYVKAEGIEIDWVLDTHPHADHFSAAVWLAEELGAKRGIGERVRKVQALWADIYNTPDLAQDGRQWDHLFAEGETFKIGNLEVRVMLSTGHTLASITYVTGDAAFVHDTLMQPERGTSRADFPGGSASELWESIRAILDLPEETRLFIGHDYPGEGEEPQTGATVAEHRASNKHVKDGISREEFIETREARDATLPLPKLMLAALQVNIRGGRKPEAEGNGRSYLKIPLDYFEPR</sequence>
<reference evidence="4" key="1">
    <citation type="submission" date="2013-04" db="EMBL/GenBank/DDBJ databases">
        <title>Thioclava sp. 13D2W-2 Genome Sequencing.</title>
        <authorList>
            <person name="Lai Q."/>
            <person name="Li G."/>
            <person name="Shao Z."/>
        </authorList>
    </citation>
    <scope>NUCLEOTIDE SEQUENCE [LARGE SCALE GENOMIC DNA]</scope>
    <source>
        <strain evidence="4">13D2W-2</strain>
    </source>
</reference>
<dbReference type="Pfam" id="PF00753">
    <property type="entry name" value="Lactamase_B"/>
    <property type="match status" value="1"/>
</dbReference>
<dbReference type="GO" id="GO:0050313">
    <property type="term" value="F:sulfur dioxygenase activity"/>
    <property type="evidence" value="ECO:0007669"/>
    <property type="project" value="InterPro"/>
</dbReference>
<keyword evidence="1" id="KW-0479">Metal-binding</keyword>
<dbReference type="GO" id="GO:0006749">
    <property type="term" value="P:glutathione metabolic process"/>
    <property type="evidence" value="ECO:0007669"/>
    <property type="project" value="InterPro"/>
</dbReference>
<organism evidence="3 4">
    <name type="scientific">Thioclava atlantica</name>
    <dbReference type="NCBI Taxonomy" id="1317124"/>
    <lineage>
        <taxon>Bacteria</taxon>
        <taxon>Pseudomonadati</taxon>
        <taxon>Pseudomonadota</taxon>
        <taxon>Alphaproteobacteria</taxon>
        <taxon>Rhodobacterales</taxon>
        <taxon>Paracoccaceae</taxon>
        <taxon>Thioclava</taxon>
    </lineage>
</organism>
<dbReference type="InterPro" id="IPR036866">
    <property type="entry name" value="RibonucZ/Hydroxyglut_hydro"/>
</dbReference>
<keyword evidence="4" id="KW-1185">Reference proteome</keyword>
<dbReference type="CDD" id="cd07724">
    <property type="entry name" value="POD-like_MBL-fold"/>
    <property type="match status" value="1"/>
</dbReference>
<dbReference type="InterPro" id="IPR001279">
    <property type="entry name" value="Metallo-B-lactamas"/>
</dbReference>
<gene>
    <name evidence="3" type="ORF">DW2_11321</name>
</gene>
<dbReference type="SUPFAM" id="SSF56281">
    <property type="entry name" value="Metallo-hydrolase/oxidoreductase"/>
    <property type="match status" value="1"/>
</dbReference>
<dbReference type="EMBL" id="AQRC01000008">
    <property type="protein sequence ID" value="KFE34792.1"/>
    <property type="molecule type" value="Genomic_DNA"/>
</dbReference>
<evidence type="ECO:0000313" key="3">
    <source>
        <dbReference type="EMBL" id="KFE34792.1"/>
    </source>
</evidence>
<protein>
    <submittedName>
        <fullName evidence="3">Beta-lactamase-like protein</fullName>
    </submittedName>
</protein>
<accession>A0A085TVP5</accession>
<dbReference type="GO" id="GO:0046872">
    <property type="term" value="F:metal ion binding"/>
    <property type="evidence" value="ECO:0007669"/>
    <property type="project" value="UniProtKB-KW"/>
</dbReference>
<dbReference type="PANTHER" id="PTHR43084">
    <property type="entry name" value="PERSULFIDE DIOXYGENASE ETHE1"/>
    <property type="match status" value="1"/>
</dbReference>
<dbReference type="PANTHER" id="PTHR43084:SF1">
    <property type="entry name" value="PERSULFIDE DIOXYGENASE ETHE1, MITOCHONDRIAL"/>
    <property type="match status" value="1"/>
</dbReference>
<dbReference type="SMART" id="SM00849">
    <property type="entry name" value="Lactamase_B"/>
    <property type="match status" value="1"/>
</dbReference>
<dbReference type="AlphaFoldDB" id="A0A085TVP5"/>
<evidence type="ECO:0000256" key="1">
    <source>
        <dbReference type="ARBA" id="ARBA00022723"/>
    </source>
</evidence>